<dbReference type="Gene3D" id="3.40.1190.20">
    <property type="match status" value="1"/>
</dbReference>
<keyword evidence="7" id="KW-0423">Lactose metabolism</keyword>
<dbReference type="RefSeq" id="WP_406770015.1">
    <property type="nucleotide sequence ID" value="NZ_JBJHZZ010000007.1"/>
</dbReference>
<keyword evidence="4 8" id="KW-0418">Kinase</keyword>
<dbReference type="InterPro" id="IPR029056">
    <property type="entry name" value="Ribokinase-like"/>
</dbReference>
<dbReference type="PIRSF" id="PIRSF000535">
    <property type="entry name" value="1PFK/6PFK/LacC"/>
    <property type="match status" value="1"/>
</dbReference>
<proteinExistence type="inferred from homology"/>
<evidence type="ECO:0000313" key="10">
    <source>
        <dbReference type="EMBL" id="MFL0247564.1"/>
    </source>
</evidence>
<evidence type="ECO:0000256" key="2">
    <source>
        <dbReference type="ARBA" id="ARBA00022679"/>
    </source>
</evidence>
<dbReference type="EMBL" id="JBJHZZ010000007">
    <property type="protein sequence ID" value="MFL0247564.1"/>
    <property type="molecule type" value="Genomic_DNA"/>
</dbReference>
<comment type="function">
    <text evidence="8">Catalyzes the ATP-dependent phosphorylation of fructose-l-phosphate to fructose-l,6-bisphosphate.</text>
</comment>
<dbReference type="PANTHER" id="PTHR46566:SF1">
    <property type="entry name" value="1-PHOSPHOFRUCTOKINASE"/>
    <property type="match status" value="1"/>
</dbReference>
<keyword evidence="2 7" id="KW-0808">Transferase</keyword>
<keyword evidence="5 7" id="KW-0067">ATP-binding</keyword>
<dbReference type="PROSITE" id="PS00584">
    <property type="entry name" value="PFKB_KINASES_2"/>
    <property type="match status" value="1"/>
</dbReference>
<dbReference type="PANTHER" id="PTHR46566">
    <property type="entry name" value="1-PHOSPHOFRUCTOKINASE-RELATED"/>
    <property type="match status" value="1"/>
</dbReference>
<dbReference type="NCBIfam" id="TIGR03168">
    <property type="entry name" value="1-PFK"/>
    <property type="match status" value="1"/>
</dbReference>
<evidence type="ECO:0000256" key="3">
    <source>
        <dbReference type="ARBA" id="ARBA00022741"/>
    </source>
</evidence>
<dbReference type="InterPro" id="IPR011611">
    <property type="entry name" value="PfkB_dom"/>
</dbReference>
<keyword evidence="11" id="KW-1185">Reference proteome</keyword>
<evidence type="ECO:0000313" key="11">
    <source>
        <dbReference type="Proteomes" id="UP001623591"/>
    </source>
</evidence>
<dbReference type="Proteomes" id="UP001623591">
    <property type="component" value="Unassembled WGS sequence"/>
</dbReference>
<dbReference type="InterPro" id="IPR017583">
    <property type="entry name" value="Tagatose/fructose_Pkinase"/>
</dbReference>
<comment type="catalytic activity">
    <reaction evidence="7">
        <text>D-tagatofuranose 6-phosphate + ATP = D-tagatofuranose 1,6-bisphosphate + ADP + H(+)</text>
        <dbReference type="Rhea" id="RHEA:12420"/>
        <dbReference type="ChEBI" id="CHEBI:15378"/>
        <dbReference type="ChEBI" id="CHEBI:30616"/>
        <dbReference type="ChEBI" id="CHEBI:58694"/>
        <dbReference type="ChEBI" id="CHEBI:58695"/>
        <dbReference type="ChEBI" id="CHEBI:456216"/>
        <dbReference type="EC" id="2.7.1.144"/>
    </reaction>
</comment>
<reference evidence="10 11" key="1">
    <citation type="submission" date="2024-11" db="EMBL/GenBank/DDBJ databases">
        <authorList>
            <person name="Heng Y.C."/>
            <person name="Lim A.C.H."/>
            <person name="Lee J.K.Y."/>
            <person name="Kittelmann S."/>
        </authorList>
    </citation>
    <scope>NUCLEOTIDE SEQUENCE [LARGE SCALE GENOMIC DNA]</scope>
    <source>
        <strain evidence="10 11">WILCCON 0185</strain>
    </source>
</reference>
<feature type="domain" description="Carbohydrate kinase PfkB" evidence="9">
    <location>
        <begin position="23"/>
        <end position="293"/>
    </location>
</feature>
<dbReference type="InterPro" id="IPR002173">
    <property type="entry name" value="Carboh/pur_kinase_PfkB_CS"/>
</dbReference>
<dbReference type="InterPro" id="IPR022463">
    <property type="entry name" value="1-PFruKinase"/>
</dbReference>
<evidence type="ECO:0000256" key="6">
    <source>
        <dbReference type="ARBA" id="ARBA00047745"/>
    </source>
</evidence>
<keyword evidence="3 7" id="KW-0547">Nucleotide-binding</keyword>
<dbReference type="NCBIfam" id="TIGR03828">
    <property type="entry name" value="pfkB"/>
    <property type="match status" value="1"/>
</dbReference>
<evidence type="ECO:0000256" key="5">
    <source>
        <dbReference type="ARBA" id="ARBA00022840"/>
    </source>
</evidence>
<comment type="similarity">
    <text evidence="7">Belongs to the carbohydrate kinase PfkB family. LacC subfamily.</text>
</comment>
<organism evidence="10 11">
    <name type="scientific">Candidatus Clostridium stratigraminis</name>
    <dbReference type="NCBI Taxonomy" id="3381661"/>
    <lineage>
        <taxon>Bacteria</taxon>
        <taxon>Bacillati</taxon>
        <taxon>Bacillota</taxon>
        <taxon>Clostridia</taxon>
        <taxon>Eubacteriales</taxon>
        <taxon>Clostridiaceae</taxon>
        <taxon>Clostridium</taxon>
    </lineage>
</organism>
<accession>A0ABW8T4U1</accession>
<sequence>MVITVTLNPALDKTLTIDNFNLGIVNRAASVRHDIGGKGINVSKVLKNFNIDSVCTGFLGGVWENYFLDELNKRKIDTSFVHIDGSTRTNTKVVDSINKIYTDINEAGPEISNEELACFLDEFEALCSKGDIVVLSGGVSSSIPIDIYGKLIKLARKKDAITVLDADGELLKHGLKEGPDIIKPNIHELQKLMGFKKEDEEAVINAAKQLIETGVKKVLVSLGEKGAIYVTKAGINSCEGLKVNVKSTVGAGDSMVAALVYSLINSLSDEEALAFANACGAASVETEGTEACSLEEVNKLVQKVNVKHI</sequence>
<comment type="pathway">
    <text evidence="7">Carbohydrate metabolism; D-tagatose 6-phosphate degradation; D-glyceraldehyde 3-phosphate and glycerone phosphate from D-tagatose 6-phosphate: step 1/2.</text>
</comment>
<comment type="caution">
    <text evidence="10">The sequence shown here is derived from an EMBL/GenBank/DDBJ whole genome shotgun (WGS) entry which is preliminary data.</text>
</comment>
<dbReference type="Pfam" id="PF00294">
    <property type="entry name" value="PfkB"/>
    <property type="match status" value="1"/>
</dbReference>
<evidence type="ECO:0000256" key="8">
    <source>
        <dbReference type="RuleBase" id="RU369061"/>
    </source>
</evidence>
<dbReference type="GO" id="GO:0008662">
    <property type="term" value="F:1-phosphofructokinase activity"/>
    <property type="evidence" value="ECO:0007669"/>
    <property type="project" value="UniProtKB-EC"/>
</dbReference>
<name>A0ABW8T4U1_9CLOT</name>
<evidence type="ECO:0000256" key="1">
    <source>
        <dbReference type="ARBA" id="ARBA00005380"/>
    </source>
</evidence>
<dbReference type="EC" id="2.7.1.144" evidence="7"/>
<dbReference type="CDD" id="cd01164">
    <property type="entry name" value="FruK_PfkB_like"/>
    <property type="match status" value="1"/>
</dbReference>
<comment type="catalytic activity">
    <reaction evidence="6 8">
        <text>beta-D-fructose 1-phosphate + ATP = beta-D-fructose 1,6-bisphosphate + ADP + H(+)</text>
        <dbReference type="Rhea" id="RHEA:14213"/>
        <dbReference type="ChEBI" id="CHEBI:15378"/>
        <dbReference type="ChEBI" id="CHEBI:30616"/>
        <dbReference type="ChEBI" id="CHEBI:32966"/>
        <dbReference type="ChEBI" id="CHEBI:138881"/>
        <dbReference type="ChEBI" id="CHEBI:456216"/>
        <dbReference type="EC" id="2.7.1.56"/>
    </reaction>
</comment>
<gene>
    <name evidence="10" type="primary">pfkB</name>
    <name evidence="10" type="ORF">ACJDUG_11340</name>
</gene>
<comment type="similarity">
    <text evidence="1">Belongs to the carbohydrate kinase pfkB family.</text>
</comment>
<protein>
    <recommendedName>
        <fullName evidence="7">Tagatose-6-phosphate kinase</fullName>
        <ecNumber evidence="7">2.7.1.144</ecNumber>
    </recommendedName>
</protein>
<evidence type="ECO:0000259" key="9">
    <source>
        <dbReference type="Pfam" id="PF00294"/>
    </source>
</evidence>
<evidence type="ECO:0000256" key="7">
    <source>
        <dbReference type="PIRNR" id="PIRNR000535"/>
    </source>
</evidence>
<dbReference type="SUPFAM" id="SSF53613">
    <property type="entry name" value="Ribokinase-like"/>
    <property type="match status" value="1"/>
</dbReference>
<evidence type="ECO:0000256" key="4">
    <source>
        <dbReference type="ARBA" id="ARBA00022777"/>
    </source>
</evidence>